<dbReference type="Pfam" id="PF00646">
    <property type="entry name" value="F-box"/>
    <property type="match status" value="1"/>
</dbReference>
<dbReference type="SMART" id="SM00256">
    <property type="entry name" value="FBOX"/>
    <property type="match status" value="1"/>
</dbReference>
<reference evidence="2 3" key="1">
    <citation type="submission" date="2020-10" db="EMBL/GenBank/DDBJ databases">
        <title>The Coptis chinensis genome and diversification of protoberbering-type alkaloids.</title>
        <authorList>
            <person name="Wang B."/>
            <person name="Shu S."/>
            <person name="Song C."/>
            <person name="Liu Y."/>
        </authorList>
    </citation>
    <scope>NUCLEOTIDE SEQUENCE [LARGE SCALE GENOMIC DNA]</scope>
    <source>
        <strain evidence="2">HL-2020</strain>
        <tissue evidence="2">Leaf</tissue>
    </source>
</reference>
<gene>
    <name evidence="2" type="ORF">IFM89_029865</name>
</gene>
<dbReference type="InterPro" id="IPR013187">
    <property type="entry name" value="F-box-assoc_dom_typ3"/>
</dbReference>
<dbReference type="SUPFAM" id="SSF81383">
    <property type="entry name" value="F-box domain"/>
    <property type="match status" value="1"/>
</dbReference>
<evidence type="ECO:0000313" key="3">
    <source>
        <dbReference type="Proteomes" id="UP000631114"/>
    </source>
</evidence>
<feature type="domain" description="F-box" evidence="1">
    <location>
        <begin position="369"/>
        <end position="415"/>
    </location>
</feature>
<proteinExistence type="predicted"/>
<evidence type="ECO:0000259" key="1">
    <source>
        <dbReference type="PROSITE" id="PS50181"/>
    </source>
</evidence>
<dbReference type="AlphaFoldDB" id="A0A835HMW6"/>
<dbReference type="InterPro" id="IPR050796">
    <property type="entry name" value="SCF_F-box_component"/>
</dbReference>
<name>A0A835HMW6_9MAGN</name>
<dbReference type="OrthoDB" id="599132at2759"/>
<dbReference type="EMBL" id="JADFTS010000006">
    <property type="protein sequence ID" value="KAF9602566.1"/>
    <property type="molecule type" value="Genomic_DNA"/>
</dbReference>
<accession>A0A835HMW6</accession>
<dbReference type="Gene3D" id="1.20.1280.50">
    <property type="match status" value="1"/>
</dbReference>
<dbReference type="InterPro" id="IPR001810">
    <property type="entry name" value="F-box_dom"/>
</dbReference>
<dbReference type="InterPro" id="IPR017451">
    <property type="entry name" value="F-box-assoc_interact_dom"/>
</dbReference>
<dbReference type="PANTHER" id="PTHR31672">
    <property type="entry name" value="BNACNNG10540D PROTEIN"/>
    <property type="match status" value="1"/>
</dbReference>
<evidence type="ECO:0000313" key="2">
    <source>
        <dbReference type="EMBL" id="KAF9602566.1"/>
    </source>
</evidence>
<comment type="caution">
    <text evidence="2">The sequence shown here is derived from an EMBL/GenBank/DDBJ whole genome shotgun (WGS) entry which is preliminary data.</text>
</comment>
<dbReference type="Pfam" id="PF08268">
    <property type="entry name" value="FBA_3"/>
    <property type="match status" value="2"/>
</dbReference>
<dbReference type="NCBIfam" id="TIGR01640">
    <property type="entry name" value="F_box_assoc_1"/>
    <property type="match status" value="1"/>
</dbReference>
<organism evidence="2 3">
    <name type="scientific">Coptis chinensis</name>
    <dbReference type="NCBI Taxonomy" id="261450"/>
    <lineage>
        <taxon>Eukaryota</taxon>
        <taxon>Viridiplantae</taxon>
        <taxon>Streptophyta</taxon>
        <taxon>Embryophyta</taxon>
        <taxon>Tracheophyta</taxon>
        <taxon>Spermatophyta</taxon>
        <taxon>Magnoliopsida</taxon>
        <taxon>Ranunculales</taxon>
        <taxon>Ranunculaceae</taxon>
        <taxon>Coptidoideae</taxon>
        <taxon>Coptis</taxon>
    </lineage>
</organism>
<keyword evidence="3" id="KW-1185">Reference proteome</keyword>
<dbReference type="Proteomes" id="UP000631114">
    <property type="component" value="Unassembled WGS sequence"/>
</dbReference>
<dbReference type="PROSITE" id="PS50181">
    <property type="entry name" value="FBOX"/>
    <property type="match status" value="1"/>
</dbReference>
<dbReference type="CDD" id="cd22157">
    <property type="entry name" value="F-box_AtFBW1-like"/>
    <property type="match status" value="1"/>
</dbReference>
<protein>
    <recommendedName>
        <fullName evidence="1">F-box domain-containing protein</fullName>
    </recommendedName>
</protein>
<dbReference type="InterPro" id="IPR036047">
    <property type="entry name" value="F-box-like_dom_sf"/>
</dbReference>
<sequence length="671" mass="77652">MHYAHVLQNRSPCIIFSVDKCKYYLVDHQVFDNHEVSTIPYRLKFNGFFPTPGFRVIGSANGLLCFASYFYYVCNPITYDLISIEVTTPRIHGNLTVSGFGFDSINDKYKVIEITLCSVDETARCSSCDELEQDCWKAEAEVYTLGSGSMSTEEFCIIQPPSTIVFDEEYTKLVVLEEHLCLVLSFYDRLDIWMMKDHNNQNSWTKKYFLCLDALPVPSLCDGFKFMGLLNGKLLLWHDKQKLGYYEHQTETFTAITVNNNDAIQQRTAIADNYKDVIQQHDCEATQLTNLKPFKRENVSEANNYDENSEVLSIRDNRAICCYQRKFKETSFLAVQFYRSLKRHCVGANIILLCKMAKFCVNEGGEEELQVSGDFPSDVLLDILSRLPLKSLSNFRWVCKTWYNVIHHPRFAMKHYVHALQNRSPCIVITVDKGVDYLVDHQVFDNHQVSTVPYSLELCDSVRLFRYQVISSVNGLICYCDYFLCDPCIHESYYSCNPITQEHILLPEPPKNKNCSIVFSRFGFDSINDKYKVIQILQHSDYKYEAQIYTLGSGRWRKLKSPPSDVLVCPPNVFVNGYLHWLGEDCLENFVILIFSMSTEEFSIIQPPLAINLIYGDQELVVLDEHLCLVRFSRDQLDIWKMKDHGNQNSWTQEYCLSTYGRVRLDLALKG</sequence>
<dbReference type="PANTHER" id="PTHR31672:SF13">
    <property type="entry name" value="F-BOX PROTEIN CPR30-LIKE"/>
    <property type="match status" value="1"/>
</dbReference>